<feature type="compositionally biased region" description="Polar residues" evidence="1">
    <location>
        <begin position="1"/>
        <end position="15"/>
    </location>
</feature>
<dbReference type="GO" id="GO:0005737">
    <property type="term" value="C:cytoplasm"/>
    <property type="evidence" value="ECO:0007669"/>
    <property type="project" value="TreeGrafter"/>
</dbReference>
<dbReference type="Proteomes" id="UP000813824">
    <property type="component" value="Unassembled WGS sequence"/>
</dbReference>
<feature type="region of interest" description="Disordered" evidence="1">
    <location>
        <begin position="1"/>
        <end position="266"/>
    </location>
</feature>
<dbReference type="PANTHER" id="PTHR28031">
    <property type="entry name" value="PROLINE-RICH PROTEIN HUA1"/>
    <property type="match status" value="1"/>
</dbReference>
<protein>
    <submittedName>
        <fullName evidence="2">Uncharacterized protein</fullName>
    </submittedName>
</protein>
<feature type="compositionally biased region" description="Pro residues" evidence="1">
    <location>
        <begin position="109"/>
        <end position="122"/>
    </location>
</feature>
<feature type="compositionally biased region" description="Polar residues" evidence="1">
    <location>
        <begin position="50"/>
        <end position="76"/>
    </location>
</feature>
<accession>A0A8K0UVG9</accession>
<comment type="caution">
    <text evidence="2">The sequence shown here is derived from an EMBL/GenBank/DDBJ whole genome shotgun (WGS) entry which is preliminary data.</text>
</comment>
<feature type="compositionally biased region" description="Low complexity" evidence="1">
    <location>
        <begin position="226"/>
        <end position="236"/>
    </location>
</feature>
<proteinExistence type="predicted"/>
<feature type="compositionally biased region" description="Low complexity" evidence="1">
    <location>
        <begin position="255"/>
        <end position="266"/>
    </location>
</feature>
<gene>
    <name evidence="2" type="ORF">BXZ70DRAFT_1052744</name>
</gene>
<evidence type="ECO:0000256" key="1">
    <source>
        <dbReference type="SAM" id="MobiDB-lite"/>
    </source>
</evidence>
<organism evidence="2 3">
    <name type="scientific">Cristinia sonorae</name>
    <dbReference type="NCBI Taxonomy" id="1940300"/>
    <lineage>
        <taxon>Eukaryota</taxon>
        <taxon>Fungi</taxon>
        <taxon>Dikarya</taxon>
        <taxon>Basidiomycota</taxon>
        <taxon>Agaricomycotina</taxon>
        <taxon>Agaricomycetes</taxon>
        <taxon>Agaricomycetidae</taxon>
        <taxon>Agaricales</taxon>
        <taxon>Pleurotineae</taxon>
        <taxon>Stephanosporaceae</taxon>
        <taxon>Cristinia</taxon>
    </lineage>
</organism>
<evidence type="ECO:0000313" key="2">
    <source>
        <dbReference type="EMBL" id="KAH8104120.1"/>
    </source>
</evidence>
<feature type="compositionally biased region" description="Polar residues" evidence="1">
    <location>
        <begin position="201"/>
        <end position="215"/>
    </location>
</feature>
<evidence type="ECO:0000313" key="3">
    <source>
        <dbReference type="Proteomes" id="UP000813824"/>
    </source>
</evidence>
<dbReference type="InterPro" id="IPR038910">
    <property type="entry name" value="Hua1-like"/>
</dbReference>
<dbReference type="PANTHER" id="PTHR28031:SF1">
    <property type="entry name" value="PROLINE-RICH PROTEIN HUA1"/>
    <property type="match status" value="1"/>
</dbReference>
<keyword evidence="3" id="KW-1185">Reference proteome</keyword>
<feature type="compositionally biased region" description="Polar residues" evidence="1">
    <location>
        <begin position="145"/>
        <end position="157"/>
    </location>
</feature>
<dbReference type="AlphaFoldDB" id="A0A8K0UVG9"/>
<dbReference type="OrthoDB" id="2405700at2759"/>
<reference evidence="2" key="1">
    <citation type="journal article" date="2021" name="New Phytol.">
        <title>Evolutionary innovations through gain and loss of genes in the ectomycorrhizal Boletales.</title>
        <authorList>
            <person name="Wu G."/>
            <person name="Miyauchi S."/>
            <person name="Morin E."/>
            <person name="Kuo A."/>
            <person name="Drula E."/>
            <person name="Varga T."/>
            <person name="Kohler A."/>
            <person name="Feng B."/>
            <person name="Cao Y."/>
            <person name="Lipzen A."/>
            <person name="Daum C."/>
            <person name="Hundley H."/>
            <person name="Pangilinan J."/>
            <person name="Johnson J."/>
            <person name="Barry K."/>
            <person name="LaButti K."/>
            <person name="Ng V."/>
            <person name="Ahrendt S."/>
            <person name="Min B."/>
            <person name="Choi I.G."/>
            <person name="Park H."/>
            <person name="Plett J.M."/>
            <person name="Magnuson J."/>
            <person name="Spatafora J.W."/>
            <person name="Nagy L.G."/>
            <person name="Henrissat B."/>
            <person name="Grigoriev I.V."/>
            <person name="Yang Z.L."/>
            <person name="Xu J."/>
            <person name="Martin F.M."/>
        </authorList>
    </citation>
    <scope>NUCLEOTIDE SEQUENCE</scope>
    <source>
        <strain evidence="2">KKN 215</strain>
    </source>
</reference>
<dbReference type="EMBL" id="JAEVFJ010000006">
    <property type="protein sequence ID" value="KAH8104120.1"/>
    <property type="molecule type" value="Genomic_DNA"/>
</dbReference>
<sequence length="465" mass="48451">MSSASTALAPSNSAARNPFRNRPLSPNRTGLSTTGSDSSSDEGPEDPTSRARSGLSQPAPNPANGPSISITDSANDPLSEELPPAYTAAPDMYSGEQTVEYGPRRPFQAAPPPVVQPQPQMPGPWQTPQSTGWTGYPGQGGRVQSHVTGSSYISSRPSLVPPPTHPLSAPRATSMPPMPVPTVTSEFARDFYSAGPDTSVLGGTSEQYTAGSSSYDPPPLPPRTASSSVSGHSRGQSEGGTSSQHRGAAQISDDGTPTTTPVPGHPLLYRGNVLVYPTGHECSKCHNTGYKHYDPGNPCKKCWNKYSKEYSGAMTYTTWNASGSTTSEGGKVFQKPLPKFSPPHQPAKSFLTRPAVGREGLAAHARPTSGYPGAASHSGVSVLPIPGGGIPMAPYLSSTQQYPSYGRSGPVVTPGSAPPGAVVYRPGDPRIGGHLCWRCGGDGKVSFFLFDSSPCGICNGIGRTF</sequence>
<name>A0A8K0UVG9_9AGAR</name>